<evidence type="ECO:0000313" key="6">
    <source>
        <dbReference type="Proteomes" id="UP000044071"/>
    </source>
</evidence>
<evidence type="ECO:0000256" key="1">
    <source>
        <dbReference type="ARBA" id="ARBA00022670"/>
    </source>
</evidence>
<dbReference type="Gene3D" id="2.30.42.10">
    <property type="match status" value="1"/>
</dbReference>
<feature type="domain" description="Protease Do-like PDZ" evidence="4">
    <location>
        <begin position="366"/>
        <end position="511"/>
    </location>
</feature>
<dbReference type="Pfam" id="PF13365">
    <property type="entry name" value="Trypsin_2"/>
    <property type="match status" value="1"/>
</dbReference>
<evidence type="ECO:0000313" key="5">
    <source>
        <dbReference type="EMBL" id="CDZ77048.1"/>
    </source>
</evidence>
<dbReference type="AlphaFoldDB" id="A0A078KZ93"/>
<dbReference type="GO" id="GO:0004252">
    <property type="term" value="F:serine-type endopeptidase activity"/>
    <property type="evidence" value="ECO:0007669"/>
    <property type="project" value="InterPro"/>
</dbReference>
<accession>A0A078KZ93</accession>
<name>A0A078KZ93_9GAMM</name>
<evidence type="ECO:0000256" key="2">
    <source>
        <dbReference type="ARBA" id="ARBA00022801"/>
    </source>
</evidence>
<dbReference type="Pfam" id="PF17815">
    <property type="entry name" value="PDZ_3"/>
    <property type="match status" value="1"/>
</dbReference>
<keyword evidence="3" id="KW-0720">Serine protease</keyword>
<dbReference type="Gene3D" id="3.20.190.20">
    <property type="match status" value="1"/>
</dbReference>
<keyword evidence="6" id="KW-1185">Reference proteome</keyword>
<keyword evidence="2" id="KW-0378">Hydrolase</keyword>
<dbReference type="STRING" id="1034943.BN59_01327"/>
<dbReference type="EMBL" id="CCSB01000001">
    <property type="protein sequence ID" value="CDZ77048.1"/>
    <property type="molecule type" value="Genomic_DNA"/>
</dbReference>
<dbReference type="PRINTS" id="PR00834">
    <property type="entry name" value="PROTEASES2C"/>
</dbReference>
<dbReference type="InterPro" id="IPR001940">
    <property type="entry name" value="Peptidase_S1C"/>
</dbReference>
<gene>
    <name evidence="5" type="primary">htrA_2</name>
    <name evidence="5" type="ORF">BN59_01327</name>
</gene>
<keyword evidence="1 5" id="KW-0645">Protease</keyword>
<dbReference type="PANTHER" id="PTHR45980:SF9">
    <property type="entry name" value="PROTEASE DO-LIKE 10, MITOCHONDRIAL-RELATED"/>
    <property type="match status" value="1"/>
</dbReference>
<dbReference type="InterPro" id="IPR043504">
    <property type="entry name" value="Peptidase_S1_PA_chymotrypsin"/>
</dbReference>
<proteinExistence type="predicted"/>
<dbReference type="SUPFAM" id="SSF50494">
    <property type="entry name" value="Trypsin-like serine proteases"/>
    <property type="match status" value="1"/>
</dbReference>
<dbReference type="GO" id="GO:0006508">
    <property type="term" value="P:proteolysis"/>
    <property type="evidence" value="ECO:0007669"/>
    <property type="project" value="UniProtKB-KW"/>
</dbReference>
<evidence type="ECO:0000256" key="3">
    <source>
        <dbReference type="ARBA" id="ARBA00022825"/>
    </source>
</evidence>
<sequence length="529" mass="58031">MLTNSTLKLEADKQTVNYTTPWSIGSSSKSSATVSALSYQGELYLVTNAHAVVNSTYLKVKFNQGSTELPVKAVWVDPIMDLAIVKATSAEVEKLIKGKITPIEIDPEFQPKGTEVNAYGYPTGGSGLSFTKGHVSRIEISTVALSGLPGITVQTSAPINPGNSGGPITIKQADKEVCIGIVSQRATSLSNVGYFIPAVTVVKTIETYKKYGKVKAAGFIDHVTVPDISFDYQTLKNPSLRAELGLAETPLGEELKGIYVSKIAQKSCASNILNEGDIIMEIDGHSILANGNVEVSELEHPIHFRYLIQQKQFFDDIKIKVLRKNLGGKLEEHTLTFRLTEQLGQSLLGYKDDKPLKYHVQPSGTNGGFVFSRCTKSLMDTFVTNYNASGRVLADTSNRPSIFNDFEKLSRSESLTEIVVLQNILASEETDGYENFALSRGALCVSHRVIEANGRPIRDLYDLVEILTADPSKPSSILFENGKRLVIAPEADKETKKRLQQRYQIAFFTSPSAAPIDHKPLFDQIQARY</sequence>
<dbReference type="InterPro" id="IPR036034">
    <property type="entry name" value="PDZ_sf"/>
</dbReference>
<dbReference type="PANTHER" id="PTHR45980">
    <property type="match status" value="1"/>
</dbReference>
<reference evidence="5 6" key="1">
    <citation type="submission" date="2014-06" db="EMBL/GenBank/DDBJ databases">
        <authorList>
            <person name="Urmite Genomes Urmite Genomes"/>
        </authorList>
    </citation>
    <scope>NUCLEOTIDE SEQUENCE [LARGE SCALE GENOMIC DNA]</scope>
</reference>
<dbReference type="RefSeq" id="WP_043873464.1">
    <property type="nucleotide sequence ID" value="NZ_CCVW01000001.1"/>
</dbReference>
<dbReference type="InterPro" id="IPR046449">
    <property type="entry name" value="DEGP_PDZ_sf"/>
</dbReference>
<dbReference type="InterPro" id="IPR009003">
    <property type="entry name" value="Peptidase_S1_PA"/>
</dbReference>
<dbReference type="SUPFAM" id="SSF50156">
    <property type="entry name" value="PDZ domain-like"/>
    <property type="match status" value="1"/>
</dbReference>
<evidence type="ECO:0000259" key="4">
    <source>
        <dbReference type="Pfam" id="PF17815"/>
    </source>
</evidence>
<organism evidence="5 6">
    <name type="scientific">Legionella massiliensis</name>
    <dbReference type="NCBI Taxonomy" id="1034943"/>
    <lineage>
        <taxon>Bacteria</taxon>
        <taxon>Pseudomonadati</taxon>
        <taxon>Pseudomonadota</taxon>
        <taxon>Gammaproteobacteria</taxon>
        <taxon>Legionellales</taxon>
        <taxon>Legionellaceae</taxon>
        <taxon>Legionella</taxon>
    </lineage>
</organism>
<dbReference type="InterPro" id="IPR041517">
    <property type="entry name" value="DEGP_PDZ"/>
</dbReference>
<protein>
    <submittedName>
        <fullName evidence="5">Serine protease Do-like HtrA</fullName>
    </submittedName>
</protein>
<dbReference type="eggNOG" id="COG0265">
    <property type="taxonomic scope" value="Bacteria"/>
</dbReference>
<dbReference type="Proteomes" id="UP000044071">
    <property type="component" value="Unassembled WGS sequence"/>
</dbReference>
<dbReference type="Gene3D" id="2.40.10.10">
    <property type="entry name" value="Trypsin-like serine proteases"/>
    <property type="match status" value="2"/>
</dbReference>